<evidence type="ECO:0000256" key="5">
    <source>
        <dbReference type="ARBA" id="ARBA00022723"/>
    </source>
</evidence>
<keyword evidence="15" id="KW-1015">Disulfide bond</keyword>
<feature type="compositionally biased region" description="Basic and acidic residues" evidence="18">
    <location>
        <begin position="760"/>
        <end position="772"/>
    </location>
</feature>
<keyword evidence="9" id="KW-0460">Magnesium</keyword>
<proteinExistence type="inferred from homology"/>
<dbReference type="GO" id="GO:0031623">
    <property type="term" value="P:receptor internalization"/>
    <property type="evidence" value="ECO:0007669"/>
    <property type="project" value="TreeGrafter"/>
</dbReference>
<dbReference type="PROSITE" id="PS51718">
    <property type="entry name" value="G_DYNAMIN_2"/>
    <property type="match status" value="1"/>
</dbReference>
<dbReference type="SMART" id="SM00053">
    <property type="entry name" value="DYNc"/>
    <property type="match status" value="1"/>
</dbReference>
<evidence type="ECO:0000256" key="18">
    <source>
        <dbReference type="SAM" id="MobiDB-lite"/>
    </source>
</evidence>
<dbReference type="EC" id="3.6.5.5" evidence="3"/>
<dbReference type="GO" id="GO:0005874">
    <property type="term" value="C:microtubule"/>
    <property type="evidence" value="ECO:0007669"/>
    <property type="project" value="TreeGrafter"/>
</dbReference>
<dbReference type="InterPro" id="IPR045063">
    <property type="entry name" value="Dynamin_N"/>
</dbReference>
<dbReference type="OMA" id="PLKMGYV"/>
<evidence type="ECO:0000256" key="15">
    <source>
        <dbReference type="ARBA" id="ARBA00023157"/>
    </source>
</evidence>
<evidence type="ECO:0000256" key="10">
    <source>
        <dbReference type="ARBA" id="ARBA00022946"/>
    </source>
</evidence>
<evidence type="ECO:0000259" key="20">
    <source>
        <dbReference type="PROSITE" id="PS51718"/>
    </source>
</evidence>
<evidence type="ECO:0000256" key="14">
    <source>
        <dbReference type="ARBA" id="ARBA00023136"/>
    </source>
</evidence>
<keyword evidence="6 17" id="KW-0547">Nucleotide-binding</keyword>
<keyword evidence="8" id="KW-0378">Hydrolase</keyword>
<evidence type="ECO:0000256" key="13">
    <source>
        <dbReference type="ARBA" id="ARBA00023134"/>
    </source>
</evidence>
<dbReference type="Pfam" id="PF01031">
    <property type="entry name" value="Dynamin_M"/>
    <property type="match status" value="1"/>
</dbReference>
<dbReference type="Proteomes" id="UP000001861">
    <property type="component" value="Unassembled WGS sequence"/>
</dbReference>
<comment type="catalytic activity">
    <reaction evidence="16">
        <text>GTP + H2O = GDP + phosphate + H(+)</text>
        <dbReference type="Rhea" id="RHEA:19669"/>
        <dbReference type="ChEBI" id="CHEBI:15377"/>
        <dbReference type="ChEBI" id="CHEBI:15378"/>
        <dbReference type="ChEBI" id="CHEBI:37565"/>
        <dbReference type="ChEBI" id="CHEBI:43474"/>
        <dbReference type="ChEBI" id="CHEBI:58189"/>
        <dbReference type="EC" id="3.6.5.5"/>
    </reaction>
</comment>
<dbReference type="GO" id="GO:0046872">
    <property type="term" value="F:metal ion binding"/>
    <property type="evidence" value="ECO:0007669"/>
    <property type="project" value="UniProtKB-KW"/>
</dbReference>
<dbReference type="PROSITE" id="PS00410">
    <property type="entry name" value="G_DYNAMIN_1"/>
    <property type="match status" value="1"/>
</dbReference>
<accession>A8NTD4</accession>
<feature type="region of interest" description="Disordered" evidence="18">
    <location>
        <begin position="760"/>
        <end position="797"/>
    </location>
</feature>
<dbReference type="PRINTS" id="PR00195">
    <property type="entry name" value="DYNAMIN"/>
</dbReference>
<dbReference type="Pfam" id="PF24550">
    <property type="entry name" value="LIS_MGM1"/>
    <property type="match status" value="1"/>
</dbReference>
<comment type="similarity">
    <text evidence="17">Belongs to the TRAFAC class dynamin-like GTPase superfamily. Dynamin/Fzo/YdjA family.</text>
</comment>
<organism evidence="21 22">
    <name type="scientific">Coprinopsis cinerea (strain Okayama-7 / 130 / ATCC MYA-4618 / FGSC 9003)</name>
    <name type="common">Inky cap fungus</name>
    <name type="synonym">Hormographiella aspergillata</name>
    <dbReference type="NCBI Taxonomy" id="240176"/>
    <lineage>
        <taxon>Eukaryota</taxon>
        <taxon>Fungi</taxon>
        <taxon>Dikarya</taxon>
        <taxon>Basidiomycota</taxon>
        <taxon>Agaricomycotina</taxon>
        <taxon>Agaricomycetes</taxon>
        <taxon>Agaricomycetidae</taxon>
        <taxon>Agaricales</taxon>
        <taxon>Agaricineae</taxon>
        <taxon>Psathyrellaceae</taxon>
        <taxon>Coprinopsis</taxon>
    </lineage>
</organism>
<evidence type="ECO:0000259" key="19">
    <source>
        <dbReference type="PROSITE" id="PS51388"/>
    </source>
</evidence>
<dbReference type="GO" id="GO:0005886">
    <property type="term" value="C:plasma membrane"/>
    <property type="evidence" value="ECO:0007669"/>
    <property type="project" value="TreeGrafter"/>
</dbReference>
<dbReference type="InterPro" id="IPR056495">
    <property type="entry name" value="LIS_MGM1"/>
</dbReference>
<evidence type="ECO:0000256" key="6">
    <source>
        <dbReference type="ARBA" id="ARBA00022741"/>
    </source>
</evidence>
<dbReference type="SUPFAM" id="SSF52540">
    <property type="entry name" value="P-loop containing nucleoside triphosphate hydrolases"/>
    <property type="match status" value="1"/>
</dbReference>
<dbReference type="Pfam" id="PF00350">
    <property type="entry name" value="Dynamin_N"/>
    <property type="match status" value="1"/>
</dbReference>
<dbReference type="GO" id="GO:0008017">
    <property type="term" value="F:microtubule binding"/>
    <property type="evidence" value="ECO:0007669"/>
    <property type="project" value="TreeGrafter"/>
</dbReference>
<evidence type="ECO:0000256" key="2">
    <source>
        <dbReference type="ARBA" id="ARBA00004569"/>
    </source>
</evidence>
<dbReference type="GO" id="GO:0005525">
    <property type="term" value="F:GTP binding"/>
    <property type="evidence" value="ECO:0007669"/>
    <property type="project" value="UniProtKB-KW"/>
</dbReference>
<keyword evidence="12" id="KW-0496">Mitochondrion</keyword>
<dbReference type="OrthoDB" id="5061070at2759"/>
<dbReference type="GO" id="GO:0003924">
    <property type="term" value="F:GTPase activity"/>
    <property type="evidence" value="ECO:0007669"/>
    <property type="project" value="InterPro"/>
</dbReference>
<dbReference type="GeneID" id="6012741"/>
<dbReference type="InterPro" id="IPR030381">
    <property type="entry name" value="G_DYNAMIN_dom"/>
</dbReference>
<evidence type="ECO:0000313" key="21">
    <source>
        <dbReference type="EMBL" id="EAU85573.1"/>
    </source>
</evidence>
<comment type="subcellular location">
    <subcellularLocation>
        <location evidence="1">Mitochondrion inner membrane</location>
    </subcellularLocation>
    <subcellularLocation>
        <location evidence="2">Mitochondrion intermembrane space</location>
    </subcellularLocation>
</comment>
<dbReference type="InterPro" id="IPR020850">
    <property type="entry name" value="GED_dom"/>
</dbReference>
<evidence type="ECO:0000256" key="1">
    <source>
        <dbReference type="ARBA" id="ARBA00004273"/>
    </source>
</evidence>
<evidence type="ECO:0000256" key="8">
    <source>
        <dbReference type="ARBA" id="ARBA00022801"/>
    </source>
</evidence>
<dbReference type="STRING" id="240176.A8NTD4"/>
<keyword evidence="11" id="KW-1133">Transmembrane helix</keyword>
<dbReference type="RefSeq" id="XP_001836201.1">
    <property type="nucleotide sequence ID" value="XM_001836149.1"/>
</dbReference>
<feature type="domain" description="Dynamin-type G" evidence="20">
    <location>
        <begin position="244"/>
        <end position="520"/>
    </location>
</feature>
<dbReference type="PROSITE" id="PS51388">
    <property type="entry name" value="GED"/>
    <property type="match status" value="1"/>
</dbReference>
<dbReference type="GO" id="GO:0005743">
    <property type="term" value="C:mitochondrial inner membrane"/>
    <property type="evidence" value="ECO:0007669"/>
    <property type="project" value="UniProtKB-SubCell"/>
</dbReference>
<dbReference type="EMBL" id="AACS02000004">
    <property type="protein sequence ID" value="EAU85573.1"/>
    <property type="molecule type" value="Genomic_DNA"/>
</dbReference>
<dbReference type="AlphaFoldDB" id="A8NTD4"/>
<sequence length="951" mass="105886">MLSLAKRKAASGFTVNKAVTYGLTAAARQSRLESSRPVHRQFTTLLAGSLRRTYSTPARSAFSRHVQARAISYWSIPRFVARAFRVPVAGATVGAGGFGYANYKFEEVRKQTDAWINNARDTAHGIFSTASDGVSAITSKVAELKLPDLPSVEAPQFLKDLFASMQGGEEGGKEGNGEGGSSGNNNRSPKEDAAAVAALLAATMASPHDSRSSDIGPDSNGLMHLTKKLIEIRSMLLSIDQSDALKLPSIVVIGSQSSGKSSVLESIVGHEFLPKGTNMVTRRPIELTLIHTPAKPGQKGSVEYGEFPGLGTGRITNFADIQRTLTDLNLSVPADQAVSNEPIELRIYSPNVPDLTLIDLPGYVQISSLDQPETLKEQISALCDKYIREPNIILAVCAADVDLANSPALRASRKVDPLGLRTIGVITKMDLVPPEEGAAILSNNRYPLHLGYVGVVSKGPGKESSRDRDSRDVVARRAEADFFGRHLDVFKPSSTMMIGTDTLRRRLMEVLESSMASSLHGITNAVQLELEEATYQFKVQYNDRRISPESYVAEAMDTLKLRFQKATEQFKRPIIRAKLKTMLDEKVMDVLEQLYWLDKRSPELSQLANDPKLKPEDVEAYWKHKLEAASSLLTKSGVGRDSTILVADGLRSLIDSIAGGEPFNFHPRAAERLIQFSHLILRDRINITSDQVENCIKPFKYDVDVEPREWEAGRERAIDLYEKELAMCEKRLSEIKQKVGGGRRLGGLISYVRSLEERQREREKERAAKRLESGLTAGTEDTQQQPSTSVIPKPLELDDSPESYKYPPAQVMDARYAMMYSERLNILKLRLAALRSRRCKAGPQSEVFCPEAFLNVVADKLAYTSSLFINIELLEHFFYQFPREIDARLLYDLDRKEIVDFARENPIVRRHLDLQERKDKLEEVMKQLNSLSTLRADPQPKPRRQRGLFGI</sequence>
<dbReference type="InParanoid" id="A8NTD4"/>
<dbReference type="PANTHER" id="PTHR11566:SF212">
    <property type="entry name" value="DYNAMIN"/>
    <property type="match status" value="1"/>
</dbReference>
<feature type="compositionally biased region" description="Basic residues" evidence="18">
    <location>
        <begin position="941"/>
        <end position="951"/>
    </location>
</feature>
<dbReference type="InterPro" id="IPR022812">
    <property type="entry name" value="Dynamin"/>
</dbReference>
<evidence type="ECO:0000256" key="7">
    <source>
        <dbReference type="ARBA" id="ARBA00022792"/>
    </source>
</evidence>
<keyword evidence="22" id="KW-1185">Reference proteome</keyword>
<keyword evidence="14" id="KW-0472">Membrane</keyword>
<dbReference type="KEGG" id="cci:CC1G_06286"/>
<dbReference type="FunFam" id="3.40.50.300:FF:000741">
    <property type="entry name" value="Putative mitochondrial dynamin GTPase"/>
    <property type="match status" value="1"/>
</dbReference>
<keyword evidence="5" id="KW-0479">Metal-binding</keyword>
<evidence type="ECO:0000256" key="11">
    <source>
        <dbReference type="ARBA" id="ARBA00022989"/>
    </source>
</evidence>
<feature type="compositionally biased region" description="Polar residues" evidence="18">
    <location>
        <begin position="779"/>
        <end position="790"/>
    </location>
</feature>
<name>A8NTD4_COPC7</name>
<dbReference type="InterPro" id="IPR000375">
    <property type="entry name" value="Dynamin_stalk"/>
</dbReference>
<protein>
    <recommendedName>
        <fullName evidence="3">dynamin GTPase</fullName>
        <ecNumber evidence="3">3.6.5.5</ecNumber>
    </recommendedName>
</protein>
<evidence type="ECO:0000256" key="12">
    <source>
        <dbReference type="ARBA" id="ARBA00023128"/>
    </source>
</evidence>
<keyword evidence="13 17" id="KW-0342">GTP-binding</keyword>
<dbReference type="InterPro" id="IPR027417">
    <property type="entry name" value="P-loop_NTPase"/>
</dbReference>
<dbReference type="GO" id="GO:0005758">
    <property type="term" value="C:mitochondrial intermembrane space"/>
    <property type="evidence" value="ECO:0007669"/>
    <property type="project" value="UniProtKB-SubCell"/>
</dbReference>
<feature type="region of interest" description="Disordered" evidence="18">
    <location>
        <begin position="932"/>
        <end position="951"/>
    </location>
</feature>
<evidence type="ECO:0000313" key="22">
    <source>
        <dbReference type="Proteomes" id="UP000001861"/>
    </source>
</evidence>
<dbReference type="eggNOG" id="KOG0446">
    <property type="taxonomic scope" value="Eukaryota"/>
</dbReference>
<evidence type="ECO:0000256" key="4">
    <source>
        <dbReference type="ARBA" id="ARBA00022692"/>
    </source>
</evidence>
<evidence type="ECO:0000256" key="16">
    <source>
        <dbReference type="ARBA" id="ARBA00048040"/>
    </source>
</evidence>
<dbReference type="FunCoup" id="A8NTD4">
    <property type="interactions" value="18"/>
</dbReference>
<dbReference type="GO" id="GO:0061024">
    <property type="term" value="P:membrane organization"/>
    <property type="evidence" value="ECO:0007669"/>
    <property type="project" value="UniProtKB-ARBA"/>
</dbReference>
<keyword evidence="7" id="KW-0999">Mitochondrion inner membrane</keyword>
<feature type="region of interest" description="Disordered" evidence="18">
    <location>
        <begin position="168"/>
        <end position="192"/>
    </location>
</feature>
<dbReference type="PANTHER" id="PTHR11566">
    <property type="entry name" value="DYNAMIN"/>
    <property type="match status" value="1"/>
</dbReference>
<feature type="domain" description="GED" evidence="19">
    <location>
        <begin position="843"/>
        <end position="936"/>
    </location>
</feature>
<dbReference type="InterPro" id="IPR001401">
    <property type="entry name" value="Dynamin_GTPase"/>
</dbReference>
<dbReference type="CDD" id="cd08771">
    <property type="entry name" value="DLP_1"/>
    <property type="match status" value="1"/>
</dbReference>
<reference evidence="21 22" key="1">
    <citation type="journal article" date="2010" name="Proc. Natl. Acad. Sci. U.S.A.">
        <title>Insights into evolution of multicellular fungi from the assembled chromosomes of the mushroom Coprinopsis cinerea (Coprinus cinereus).</title>
        <authorList>
            <person name="Stajich J.E."/>
            <person name="Wilke S.K."/>
            <person name="Ahren D."/>
            <person name="Au C.H."/>
            <person name="Birren B.W."/>
            <person name="Borodovsky M."/>
            <person name="Burns C."/>
            <person name="Canback B."/>
            <person name="Casselton L.A."/>
            <person name="Cheng C.K."/>
            <person name="Deng J."/>
            <person name="Dietrich F.S."/>
            <person name="Fargo D.C."/>
            <person name="Farman M.L."/>
            <person name="Gathman A.C."/>
            <person name="Goldberg J."/>
            <person name="Guigo R."/>
            <person name="Hoegger P.J."/>
            <person name="Hooker J.B."/>
            <person name="Huggins A."/>
            <person name="James T.Y."/>
            <person name="Kamada T."/>
            <person name="Kilaru S."/>
            <person name="Kodira C."/>
            <person name="Kues U."/>
            <person name="Kupfer D."/>
            <person name="Kwan H.S."/>
            <person name="Lomsadze A."/>
            <person name="Li W."/>
            <person name="Lilly W.W."/>
            <person name="Ma L.J."/>
            <person name="Mackey A.J."/>
            <person name="Manning G."/>
            <person name="Martin F."/>
            <person name="Muraguchi H."/>
            <person name="Natvig D.O."/>
            <person name="Palmerini H."/>
            <person name="Ramesh M.A."/>
            <person name="Rehmeyer C.J."/>
            <person name="Roe B.A."/>
            <person name="Shenoy N."/>
            <person name="Stanke M."/>
            <person name="Ter-Hovhannisyan V."/>
            <person name="Tunlid A."/>
            <person name="Velagapudi R."/>
            <person name="Vision T.J."/>
            <person name="Zeng Q."/>
            <person name="Zolan M.E."/>
            <person name="Pukkila P.J."/>
        </authorList>
    </citation>
    <scope>NUCLEOTIDE SEQUENCE [LARGE SCALE GENOMIC DNA]</scope>
    <source>
        <strain evidence="22">Okayama-7 / 130 / ATCC MYA-4618 / FGSC 9003</strain>
    </source>
</reference>
<evidence type="ECO:0000256" key="9">
    <source>
        <dbReference type="ARBA" id="ARBA00022842"/>
    </source>
</evidence>
<evidence type="ECO:0000256" key="17">
    <source>
        <dbReference type="RuleBase" id="RU003932"/>
    </source>
</evidence>
<dbReference type="InterPro" id="IPR019762">
    <property type="entry name" value="Dynamin_GTPase_CS"/>
</dbReference>
<dbReference type="Gene3D" id="3.40.50.300">
    <property type="entry name" value="P-loop containing nucleotide triphosphate hydrolases"/>
    <property type="match status" value="1"/>
</dbReference>
<dbReference type="VEuPathDB" id="FungiDB:CC1G_06286"/>
<evidence type="ECO:0000256" key="3">
    <source>
        <dbReference type="ARBA" id="ARBA00011980"/>
    </source>
</evidence>
<comment type="caution">
    <text evidence="21">The sequence shown here is derived from an EMBL/GenBank/DDBJ whole genome shotgun (WGS) entry which is preliminary data.</text>
</comment>
<keyword evidence="4" id="KW-0812">Transmembrane</keyword>
<gene>
    <name evidence="21" type="ORF">CC1G_06286</name>
</gene>
<keyword evidence="10" id="KW-0809">Transit peptide</keyword>